<dbReference type="InterPro" id="IPR034274">
    <property type="entry name" value="ENP1_M14_CPD"/>
</dbReference>
<evidence type="ECO:0000256" key="3">
    <source>
        <dbReference type="ARBA" id="ARBA00022670"/>
    </source>
</evidence>
<dbReference type="GO" id="GO:0004181">
    <property type="term" value="F:metallocarboxypeptidase activity"/>
    <property type="evidence" value="ECO:0007669"/>
    <property type="project" value="InterPro"/>
</dbReference>
<dbReference type="RefSeq" id="WP_190918104.1">
    <property type="nucleotide sequence ID" value="NZ_JACXIZ010000020.1"/>
</dbReference>
<keyword evidence="3" id="KW-0645">Protease</keyword>
<name>A0A927BSL1_9BACL</name>
<evidence type="ECO:0000313" key="10">
    <source>
        <dbReference type="Proteomes" id="UP000621560"/>
    </source>
</evidence>
<dbReference type="PANTHER" id="PTHR11705">
    <property type="entry name" value="PROTEASE FAMILY M14 CARBOXYPEPTIDASE A,B"/>
    <property type="match status" value="1"/>
</dbReference>
<evidence type="ECO:0000256" key="5">
    <source>
        <dbReference type="ARBA" id="ARBA00022833"/>
    </source>
</evidence>
<feature type="domain" description="Peptidase M14" evidence="8">
    <location>
        <begin position="15"/>
        <end position="304"/>
    </location>
</feature>
<sequence length="311" mass="34617">MSSEDTHNKQAPRERIAIGPEALDDRILTLQRRSAGIVTRETIGTSVCGRSIAALCIGRGRRQLHVNAAFHANEWITSLLLMRFLETLTWALQDKETLRGVDVAKLCEAVRLWAVPMVNPDGVALVVDGLPQQAEHAAHVLRCNGGSRRFEDWKANIRGVDLNDQFPAHWEAECARREREGPGPRDYPGPHPLSEPEAAALARLTERERFELVVALHTQGEEIYWNYRGYEPPEAEGLARRLAAASGYEAVRLTDSDAGYKDWFIQRFGRPGFTVEAGLGVNPLPLADFDVIYDKVEALLLEAMSATAQQT</sequence>
<dbReference type="PROSITE" id="PS52035">
    <property type="entry name" value="PEPTIDASE_M14"/>
    <property type="match status" value="1"/>
</dbReference>
<dbReference type="Pfam" id="PF00246">
    <property type="entry name" value="Peptidase_M14"/>
    <property type="match status" value="1"/>
</dbReference>
<dbReference type="InterPro" id="IPR000834">
    <property type="entry name" value="Peptidase_M14"/>
</dbReference>
<comment type="similarity">
    <text evidence="2 7">Belongs to the peptidase M14 family.</text>
</comment>
<evidence type="ECO:0000256" key="6">
    <source>
        <dbReference type="ARBA" id="ARBA00023049"/>
    </source>
</evidence>
<proteinExistence type="inferred from homology"/>
<evidence type="ECO:0000256" key="1">
    <source>
        <dbReference type="ARBA" id="ARBA00001947"/>
    </source>
</evidence>
<keyword evidence="10" id="KW-1185">Reference proteome</keyword>
<comment type="caution">
    <text evidence="9">The sequence shown here is derived from an EMBL/GenBank/DDBJ whole genome shotgun (WGS) entry which is preliminary data.</text>
</comment>
<dbReference type="SMART" id="SM00631">
    <property type="entry name" value="Zn_pept"/>
    <property type="match status" value="1"/>
</dbReference>
<protein>
    <submittedName>
        <fullName evidence="9">Peptidase M14</fullName>
    </submittedName>
</protein>
<evidence type="ECO:0000256" key="2">
    <source>
        <dbReference type="ARBA" id="ARBA00005988"/>
    </source>
</evidence>
<organism evidence="9 10">
    <name type="scientific">Paenibacillus sabuli</name>
    <dbReference type="NCBI Taxonomy" id="2772509"/>
    <lineage>
        <taxon>Bacteria</taxon>
        <taxon>Bacillati</taxon>
        <taxon>Bacillota</taxon>
        <taxon>Bacilli</taxon>
        <taxon>Bacillales</taxon>
        <taxon>Paenibacillaceae</taxon>
        <taxon>Paenibacillus</taxon>
    </lineage>
</organism>
<dbReference type="GO" id="GO:0005615">
    <property type="term" value="C:extracellular space"/>
    <property type="evidence" value="ECO:0007669"/>
    <property type="project" value="TreeGrafter"/>
</dbReference>
<keyword evidence="4" id="KW-0378">Hydrolase</keyword>
<keyword evidence="6" id="KW-0482">Metalloprotease</keyword>
<dbReference type="GO" id="GO:0008270">
    <property type="term" value="F:zinc ion binding"/>
    <property type="evidence" value="ECO:0007669"/>
    <property type="project" value="InterPro"/>
</dbReference>
<dbReference type="SUPFAM" id="SSF53187">
    <property type="entry name" value="Zn-dependent exopeptidases"/>
    <property type="match status" value="1"/>
</dbReference>
<evidence type="ECO:0000256" key="4">
    <source>
        <dbReference type="ARBA" id="ARBA00022801"/>
    </source>
</evidence>
<evidence type="ECO:0000313" key="9">
    <source>
        <dbReference type="EMBL" id="MBD2846013.1"/>
    </source>
</evidence>
<dbReference type="Proteomes" id="UP000621560">
    <property type="component" value="Unassembled WGS sequence"/>
</dbReference>
<accession>A0A927BSL1</accession>
<dbReference type="EMBL" id="JACXIZ010000020">
    <property type="protein sequence ID" value="MBD2846013.1"/>
    <property type="molecule type" value="Genomic_DNA"/>
</dbReference>
<evidence type="ECO:0000256" key="7">
    <source>
        <dbReference type="PROSITE-ProRule" id="PRU01379"/>
    </source>
</evidence>
<dbReference type="GO" id="GO:0006508">
    <property type="term" value="P:proteolysis"/>
    <property type="evidence" value="ECO:0007669"/>
    <property type="project" value="UniProtKB-KW"/>
</dbReference>
<comment type="cofactor">
    <cofactor evidence="1">
        <name>Zn(2+)</name>
        <dbReference type="ChEBI" id="CHEBI:29105"/>
    </cofactor>
</comment>
<dbReference type="PANTHER" id="PTHR11705:SF143">
    <property type="entry name" value="SLL0236 PROTEIN"/>
    <property type="match status" value="1"/>
</dbReference>
<dbReference type="Gene3D" id="3.40.630.10">
    <property type="entry name" value="Zn peptidases"/>
    <property type="match status" value="1"/>
</dbReference>
<feature type="active site" description="Proton donor/acceptor" evidence="7">
    <location>
        <position position="276"/>
    </location>
</feature>
<evidence type="ECO:0000259" key="8">
    <source>
        <dbReference type="PROSITE" id="PS52035"/>
    </source>
</evidence>
<dbReference type="CDD" id="cd06229">
    <property type="entry name" value="M14_Endopeptidase_I"/>
    <property type="match status" value="1"/>
</dbReference>
<dbReference type="AlphaFoldDB" id="A0A927BSL1"/>
<reference evidence="9" key="1">
    <citation type="submission" date="2020-09" db="EMBL/GenBank/DDBJ databases">
        <title>A novel bacterium of genus Paenibacillus, isolated from South China Sea.</title>
        <authorList>
            <person name="Huang H."/>
            <person name="Mo K."/>
            <person name="Hu Y."/>
        </authorList>
    </citation>
    <scope>NUCLEOTIDE SEQUENCE</scope>
    <source>
        <strain evidence="9">IB182496</strain>
    </source>
</reference>
<gene>
    <name evidence="9" type="ORF">IDH44_12480</name>
</gene>
<keyword evidence="5" id="KW-0862">Zinc</keyword>